<dbReference type="InterPro" id="IPR029068">
    <property type="entry name" value="Glyas_Bleomycin-R_OHBP_Dase"/>
</dbReference>
<dbReference type="GO" id="GO:0019243">
    <property type="term" value="P:methylglyoxal catabolic process to D-lactate via S-lactoyl-glutathione"/>
    <property type="evidence" value="ECO:0007669"/>
    <property type="project" value="TreeGrafter"/>
</dbReference>
<evidence type="ECO:0000256" key="2">
    <source>
        <dbReference type="ARBA" id="ARBA00030291"/>
    </source>
</evidence>
<gene>
    <name evidence="7" type="ORF">AVDCRST_MAG03-3522</name>
</gene>
<keyword evidence="1" id="KW-0479">Metal-binding</keyword>
<evidence type="ECO:0000259" key="6">
    <source>
        <dbReference type="PROSITE" id="PS51819"/>
    </source>
</evidence>
<reference evidence="7" key="1">
    <citation type="submission" date="2020-02" db="EMBL/GenBank/DDBJ databases">
        <authorList>
            <person name="Meier V. D."/>
        </authorList>
    </citation>
    <scope>NUCLEOTIDE SEQUENCE</scope>
    <source>
        <strain evidence="7">AVDCRST_MAG03</strain>
    </source>
</reference>
<dbReference type="PANTHER" id="PTHR46036:SF5">
    <property type="entry name" value="LACTOYLGLUTATHIONE LYASE"/>
    <property type="match status" value="1"/>
</dbReference>
<dbReference type="GO" id="GO:0004462">
    <property type="term" value="F:lactoylglutathione lyase activity"/>
    <property type="evidence" value="ECO:0007669"/>
    <property type="project" value="InterPro"/>
</dbReference>
<dbReference type="PROSITE" id="PS51819">
    <property type="entry name" value="VOC"/>
    <property type="match status" value="1"/>
</dbReference>
<evidence type="ECO:0000256" key="5">
    <source>
        <dbReference type="ARBA" id="ARBA00033298"/>
    </source>
</evidence>
<name>A0A6J4Q820_9ACTN</name>
<organism evidence="7">
    <name type="scientific">uncultured Rubrobacteraceae bacterium</name>
    <dbReference type="NCBI Taxonomy" id="349277"/>
    <lineage>
        <taxon>Bacteria</taxon>
        <taxon>Bacillati</taxon>
        <taxon>Actinomycetota</taxon>
        <taxon>Rubrobacteria</taxon>
        <taxon>Rubrobacterales</taxon>
        <taxon>Rubrobacteraceae</taxon>
        <taxon>environmental samples</taxon>
    </lineage>
</organism>
<protein>
    <recommendedName>
        <fullName evidence="3">Aldoketomutase</fullName>
    </recommendedName>
    <alternativeName>
        <fullName evidence="2">Ketone-aldehyde mutase</fullName>
    </alternativeName>
    <alternativeName>
        <fullName evidence="4">Methylglyoxalase</fullName>
    </alternativeName>
    <alternativeName>
        <fullName evidence="5">S-D-lactoylglutathione methylglyoxal lyase</fullName>
    </alternativeName>
</protein>
<evidence type="ECO:0000313" key="7">
    <source>
        <dbReference type="EMBL" id="CAA9434390.1"/>
    </source>
</evidence>
<dbReference type="InterPro" id="IPR018146">
    <property type="entry name" value="Glyoxalase_1_CS"/>
</dbReference>
<dbReference type="AlphaFoldDB" id="A0A6J4Q820"/>
<evidence type="ECO:0000256" key="4">
    <source>
        <dbReference type="ARBA" id="ARBA00032460"/>
    </source>
</evidence>
<dbReference type="EMBL" id="CADCUT010000208">
    <property type="protein sequence ID" value="CAA9434390.1"/>
    <property type="molecule type" value="Genomic_DNA"/>
</dbReference>
<evidence type="ECO:0000256" key="1">
    <source>
        <dbReference type="ARBA" id="ARBA00022723"/>
    </source>
</evidence>
<dbReference type="PANTHER" id="PTHR46036">
    <property type="entry name" value="LACTOYLGLUTATHIONE LYASE"/>
    <property type="match status" value="1"/>
</dbReference>
<keyword evidence="7" id="KW-0456">Lyase</keyword>
<dbReference type="GO" id="GO:0005737">
    <property type="term" value="C:cytoplasm"/>
    <property type="evidence" value="ECO:0007669"/>
    <property type="project" value="TreeGrafter"/>
</dbReference>
<feature type="domain" description="VOC" evidence="6">
    <location>
        <begin position="4"/>
        <end position="129"/>
    </location>
</feature>
<evidence type="ECO:0000256" key="3">
    <source>
        <dbReference type="ARBA" id="ARBA00030892"/>
    </source>
</evidence>
<dbReference type="InterPro" id="IPR037523">
    <property type="entry name" value="VOC_core"/>
</dbReference>
<dbReference type="GO" id="GO:0046872">
    <property type="term" value="F:metal ion binding"/>
    <property type="evidence" value="ECO:0007669"/>
    <property type="project" value="UniProtKB-KW"/>
</dbReference>
<accession>A0A6J4Q820</accession>
<dbReference type="SUPFAM" id="SSF54593">
    <property type="entry name" value="Glyoxalase/Bleomycin resistance protein/Dihydroxybiphenyl dioxygenase"/>
    <property type="match status" value="1"/>
</dbReference>
<dbReference type="Pfam" id="PF00903">
    <property type="entry name" value="Glyoxalase"/>
    <property type="match status" value="1"/>
</dbReference>
<sequence>MAATFIHTCYRVLDPARSEDFYVNKLGMKKVGEMDLGSATNHFFALEEDPASPMLELTHNHDQTEPYDKGNGYAHVAFTVDDLEATVGDLKDQGVTVTLEPKTLTAEGNDYRIAFIEDPDGYKIELVQRGTMKVGEMYQ</sequence>
<dbReference type="InterPro" id="IPR004360">
    <property type="entry name" value="Glyas_Fos-R_dOase_dom"/>
</dbReference>
<dbReference type="PROSITE" id="PS00934">
    <property type="entry name" value="GLYOXALASE_I_1"/>
    <property type="match status" value="1"/>
</dbReference>
<dbReference type="Gene3D" id="3.10.180.10">
    <property type="entry name" value="2,3-Dihydroxybiphenyl 1,2-Dioxygenase, domain 1"/>
    <property type="match status" value="1"/>
</dbReference>
<proteinExistence type="predicted"/>